<evidence type="ECO:0000256" key="2">
    <source>
        <dbReference type="ARBA" id="ARBA00007727"/>
    </source>
</evidence>
<dbReference type="InterPro" id="IPR029962">
    <property type="entry name" value="TBL"/>
</dbReference>
<dbReference type="GO" id="GO:0016020">
    <property type="term" value="C:membrane"/>
    <property type="evidence" value="ECO:0007669"/>
    <property type="project" value="UniProtKB-SubCell"/>
</dbReference>
<keyword evidence="6 7" id="KW-0472">Membrane</keyword>
<gene>
    <name evidence="10" type="primary">TBL21</name>
    <name evidence="10" type="ORF">CR513_51147</name>
</gene>
<comment type="similarity">
    <text evidence="2">Belongs to the PC-esterase family. TBL subfamily.</text>
</comment>
<feature type="non-terminal residue" evidence="10">
    <location>
        <position position="1"/>
    </location>
</feature>
<comment type="caution">
    <text evidence="10">The sequence shown here is derived from an EMBL/GenBank/DDBJ whole genome shotgun (WGS) entry which is preliminary data.</text>
</comment>
<dbReference type="InterPro" id="IPR026057">
    <property type="entry name" value="TBL_C"/>
</dbReference>
<dbReference type="STRING" id="157652.A0A371EUL3"/>
<dbReference type="InterPro" id="IPR025846">
    <property type="entry name" value="TBL_N"/>
</dbReference>
<evidence type="ECO:0000259" key="8">
    <source>
        <dbReference type="Pfam" id="PF13839"/>
    </source>
</evidence>
<evidence type="ECO:0000256" key="6">
    <source>
        <dbReference type="ARBA" id="ARBA00023136"/>
    </source>
</evidence>
<dbReference type="GO" id="GO:0005794">
    <property type="term" value="C:Golgi apparatus"/>
    <property type="evidence" value="ECO:0007669"/>
    <property type="project" value="TreeGrafter"/>
</dbReference>
<organism evidence="10 11">
    <name type="scientific">Mucuna pruriens</name>
    <name type="common">Velvet bean</name>
    <name type="synonym">Dolichos pruriens</name>
    <dbReference type="NCBI Taxonomy" id="157652"/>
    <lineage>
        <taxon>Eukaryota</taxon>
        <taxon>Viridiplantae</taxon>
        <taxon>Streptophyta</taxon>
        <taxon>Embryophyta</taxon>
        <taxon>Tracheophyta</taxon>
        <taxon>Spermatophyta</taxon>
        <taxon>Magnoliopsida</taxon>
        <taxon>eudicotyledons</taxon>
        <taxon>Gunneridae</taxon>
        <taxon>Pentapetalae</taxon>
        <taxon>rosids</taxon>
        <taxon>fabids</taxon>
        <taxon>Fabales</taxon>
        <taxon>Fabaceae</taxon>
        <taxon>Papilionoideae</taxon>
        <taxon>50 kb inversion clade</taxon>
        <taxon>NPAAA clade</taxon>
        <taxon>indigoferoid/millettioid clade</taxon>
        <taxon>Phaseoleae</taxon>
        <taxon>Mucuna</taxon>
    </lineage>
</organism>
<dbReference type="OrthoDB" id="630188at2759"/>
<keyword evidence="11" id="KW-1185">Reference proteome</keyword>
<dbReference type="Pfam" id="PF14416">
    <property type="entry name" value="PMR5N"/>
    <property type="match status" value="1"/>
</dbReference>
<dbReference type="PANTHER" id="PTHR32285">
    <property type="entry name" value="PROTEIN TRICHOME BIREFRINGENCE-LIKE 9-RELATED"/>
    <property type="match status" value="1"/>
</dbReference>
<evidence type="ECO:0000256" key="7">
    <source>
        <dbReference type="SAM" id="Phobius"/>
    </source>
</evidence>
<feature type="transmembrane region" description="Helical" evidence="7">
    <location>
        <begin position="21"/>
        <end position="40"/>
    </location>
</feature>
<name>A0A371EUL3_MUCPR</name>
<evidence type="ECO:0000313" key="10">
    <source>
        <dbReference type="EMBL" id="RDX69703.1"/>
    </source>
</evidence>
<sequence length="413" mass="48169">MKIEVLERFKCNYAARSIPKGVFLLPLSLLVVVLLLPLIVNLNESYSNYVYDGSLESTESRNCNIFSGNWVANTKRPYYSNESCPFIAEKQNCFMHGRPDREFLKWRWKPDECELPRFDGKQFLKLVRGKSMAFVGDSIGRNQMESLLCLLNSIARPKDITAKYTSKDDNYFKWWFYADYKFTVAILWSPFLVKSSKTYLKNTSFYNAENLYVDEADKGWASHIENFDYVIFSGGQWFFRPLTFYENGQVVGCQKCNNLTTDPLNLYGYRNAFRTAFRTVINLKGFKGMVFLVTHSPNHFENGEWNKGGGCNRTLPITREQKALLQPYALDQFYRTQVEEFEEAQKEAREKGLRFSLMNITDVMLMRPDGHPHKYGHNLDQNVSVNDCVHWCMPGPVDTWNEFLLHMMKIQSL</sequence>
<dbReference type="Proteomes" id="UP000257109">
    <property type="component" value="Unassembled WGS sequence"/>
</dbReference>
<accession>A0A371EUL3</accession>
<feature type="domain" description="Trichome birefringence-like N-terminal" evidence="9">
    <location>
        <begin position="62"/>
        <end position="114"/>
    </location>
</feature>
<proteinExistence type="inferred from homology"/>
<dbReference type="GO" id="GO:0016413">
    <property type="term" value="F:O-acetyltransferase activity"/>
    <property type="evidence" value="ECO:0007669"/>
    <property type="project" value="InterPro"/>
</dbReference>
<evidence type="ECO:0000256" key="5">
    <source>
        <dbReference type="ARBA" id="ARBA00022989"/>
    </source>
</evidence>
<evidence type="ECO:0000259" key="9">
    <source>
        <dbReference type="Pfam" id="PF14416"/>
    </source>
</evidence>
<evidence type="ECO:0000256" key="1">
    <source>
        <dbReference type="ARBA" id="ARBA00004167"/>
    </source>
</evidence>
<evidence type="ECO:0000313" key="11">
    <source>
        <dbReference type="Proteomes" id="UP000257109"/>
    </source>
</evidence>
<keyword evidence="4" id="KW-0735">Signal-anchor</keyword>
<protein>
    <submittedName>
        <fullName evidence="10">Protein trichome birefringence-like 21</fullName>
    </submittedName>
</protein>
<comment type="subcellular location">
    <subcellularLocation>
        <location evidence="1">Membrane</location>
        <topology evidence="1">Single-pass membrane protein</topology>
    </subcellularLocation>
</comment>
<dbReference type="EMBL" id="QJKJ01011997">
    <property type="protein sequence ID" value="RDX69703.1"/>
    <property type="molecule type" value="Genomic_DNA"/>
</dbReference>
<dbReference type="PANTHER" id="PTHR32285:SF250">
    <property type="entry name" value="PMR5_CAS1P GDSL_SGNH-LIKE ACYL-ESTERASE FAMILY PROTEIN"/>
    <property type="match status" value="1"/>
</dbReference>
<keyword evidence="3 7" id="KW-0812">Transmembrane</keyword>
<feature type="domain" description="Trichome birefringence-like C-terminal" evidence="8">
    <location>
        <begin position="115"/>
        <end position="407"/>
    </location>
</feature>
<keyword evidence="5 7" id="KW-1133">Transmembrane helix</keyword>
<dbReference type="AlphaFoldDB" id="A0A371EUL3"/>
<reference evidence="10" key="1">
    <citation type="submission" date="2018-05" db="EMBL/GenBank/DDBJ databases">
        <title>Draft genome of Mucuna pruriens seed.</title>
        <authorList>
            <person name="Nnadi N.E."/>
            <person name="Vos R."/>
            <person name="Hasami M.H."/>
            <person name="Devisetty U.K."/>
            <person name="Aguiy J.C."/>
        </authorList>
    </citation>
    <scope>NUCLEOTIDE SEQUENCE [LARGE SCALE GENOMIC DNA]</scope>
    <source>
        <strain evidence="10">JCA_2017</strain>
    </source>
</reference>
<evidence type="ECO:0000256" key="4">
    <source>
        <dbReference type="ARBA" id="ARBA00022968"/>
    </source>
</evidence>
<dbReference type="Pfam" id="PF13839">
    <property type="entry name" value="PC-Esterase"/>
    <property type="match status" value="1"/>
</dbReference>
<evidence type="ECO:0000256" key="3">
    <source>
        <dbReference type="ARBA" id="ARBA00022692"/>
    </source>
</evidence>